<dbReference type="Gene3D" id="3.30.565.10">
    <property type="entry name" value="Histidine kinase-like ATPase, C-terminal domain"/>
    <property type="match status" value="1"/>
</dbReference>
<gene>
    <name evidence="1" type="ORF">A2637_00200</name>
</gene>
<comment type="caution">
    <text evidence="1">The sequence shown here is derived from an EMBL/GenBank/DDBJ whole genome shotgun (WGS) entry which is preliminary data.</text>
</comment>
<evidence type="ECO:0000313" key="1">
    <source>
        <dbReference type="EMBL" id="OGI47193.1"/>
    </source>
</evidence>
<name>A0A1F6TPZ6_9PROT</name>
<dbReference type="AlphaFoldDB" id="A0A1F6TPZ6"/>
<dbReference type="STRING" id="1817764.A2637_00200"/>
<proteinExistence type="predicted"/>
<accession>A0A1F6TPZ6</accession>
<dbReference type="Pfam" id="PF13589">
    <property type="entry name" value="HATPase_c_3"/>
    <property type="match status" value="1"/>
</dbReference>
<dbReference type="SUPFAM" id="SSF55874">
    <property type="entry name" value="ATPase domain of HSP90 chaperone/DNA topoisomerase II/histidine kinase"/>
    <property type="match status" value="1"/>
</dbReference>
<organism evidence="1 2">
    <name type="scientific">Candidatus Muproteobacteria bacterium RIFCSPHIGHO2_01_FULL_65_16</name>
    <dbReference type="NCBI Taxonomy" id="1817764"/>
    <lineage>
        <taxon>Bacteria</taxon>
        <taxon>Pseudomonadati</taxon>
        <taxon>Pseudomonadota</taxon>
        <taxon>Candidatus Muproteobacteria</taxon>
    </lineage>
</organism>
<dbReference type="Proteomes" id="UP000179360">
    <property type="component" value="Unassembled WGS sequence"/>
</dbReference>
<dbReference type="InterPro" id="IPR036890">
    <property type="entry name" value="HATPase_C_sf"/>
</dbReference>
<reference evidence="1 2" key="1">
    <citation type="journal article" date="2016" name="Nat. Commun.">
        <title>Thousands of microbial genomes shed light on interconnected biogeochemical processes in an aquifer system.</title>
        <authorList>
            <person name="Anantharaman K."/>
            <person name="Brown C.T."/>
            <person name="Hug L.A."/>
            <person name="Sharon I."/>
            <person name="Castelle C.J."/>
            <person name="Probst A.J."/>
            <person name="Thomas B.C."/>
            <person name="Singh A."/>
            <person name="Wilkins M.J."/>
            <person name="Karaoz U."/>
            <person name="Brodie E.L."/>
            <person name="Williams K.H."/>
            <person name="Hubbard S.S."/>
            <person name="Banfield J.F."/>
        </authorList>
    </citation>
    <scope>NUCLEOTIDE SEQUENCE [LARGE SCALE GENOMIC DNA]</scope>
</reference>
<dbReference type="EMBL" id="MFSY01000026">
    <property type="protein sequence ID" value="OGI47193.1"/>
    <property type="molecule type" value="Genomic_DNA"/>
</dbReference>
<evidence type="ECO:0000313" key="2">
    <source>
        <dbReference type="Proteomes" id="UP000179360"/>
    </source>
</evidence>
<sequence>MPKSKRASEAERGKLRIGDDWNAITIIALSQSNPLKAVAEFVENSIDAQARHVTITRGREHGAHYLRITDDGDGIPRDEHGAPNFKYVATHICDSIKRRLKHDGITGLQGEFGIGLLSFWTVGEELTLTCAGADGKTHQMTMRKGDPGYAVTQRRTLFAQHGTDLLIRPLLAGIRQLSGEKIQWYLASELRDRIRHSGVKIKVVDRQARQEYKVEPRQFSGRLLHQLPAAATSVGDVYLELYLVEPGQENRVGLYRAGTRVLADIAELEAFRRPPWSGGYLQGIVDAPFLNLTPGTRLGVIHDERYAAFCAALTDTEQALMGQIEAQRQAEEEQASAQMLRSLQKAFREALLALPAEEYDWFDIHTHGSKRPGRHDGEEIAGLAVEAEGAPEPTRQKQFFEFAGPLYSARIAPATCVVPVGESRGFRAVPRDKSRHLVEHNLTFRWEIAEGGGRLENTEGEVATFHAPPEPALVRLRLRVTQGDIACEAEAVVTVTDSLLPEAAAPRETAATRHGLPGYTFQRAPGELWRSRYDAEQNVIVVNNAHRDFVYAARAKALKLRYISRLYAKELVLKNFPGLAPEQLLERMIELSLYTDENLK</sequence>
<protein>
    <submittedName>
        <fullName evidence="1">Uncharacterized protein</fullName>
    </submittedName>
</protein>